<reference evidence="2 3" key="1">
    <citation type="journal article" date="2014" name="Genome Biol. Evol.">
        <title>The genome of the myxosporean Thelohanellus kitauei shows adaptations to nutrient acquisition within its fish host.</title>
        <authorList>
            <person name="Yang Y."/>
            <person name="Xiong J."/>
            <person name="Zhou Z."/>
            <person name="Huo F."/>
            <person name="Miao W."/>
            <person name="Ran C."/>
            <person name="Liu Y."/>
            <person name="Zhang J."/>
            <person name="Feng J."/>
            <person name="Wang M."/>
            <person name="Wang M."/>
            <person name="Wang L."/>
            <person name="Yao B."/>
        </authorList>
    </citation>
    <scope>NUCLEOTIDE SEQUENCE [LARGE SCALE GENOMIC DNA]</scope>
    <source>
        <strain evidence="2">Wuqing</strain>
    </source>
</reference>
<dbReference type="Proteomes" id="UP000031668">
    <property type="component" value="Unassembled WGS sequence"/>
</dbReference>
<evidence type="ECO:0000313" key="2">
    <source>
        <dbReference type="EMBL" id="KII66232.1"/>
    </source>
</evidence>
<name>A0A0C2MX91_THEKT</name>
<protein>
    <submittedName>
        <fullName evidence="2">Uncharacterized protein</fullName>
    </submittedName>
</protein>
<dbReference type="AlphaFoldDB" id="A0A0C2MX91"/>
<organism evidence="2 3">
    <name type="scientific">Thelohanellus kitauei</name>
    <name type="common">Myxosporean</name>
    <dbReference type="NCBI Taxonomy" id="669202"/>
    <lineage>
        <taxon>Eukaryota</taxon>
        <taxon>Metazoa</taxon>
        <taxon>Cnidaria</taxon>
        <taxon>Myxozoa</taxon>
        <taxon>Myxosporea</taxon>
        <taxon>Bivalvulida</taxon>
        <taxon>Platysporina</taxon>
        <taxon>Myxobolidae</taxon>
        <taxon>Thelohanellus</taxon>
    </lineage>
</organism>
<comment type="caution">
    <text evidence="2">The sequence shown here is derived from an EMBL/GenBank/DDBJ whole genome shotgun (WGS) entry which is preliminary data.</text>
</comment>
<feature type="signal peptide" evidence="1">
    <location>
        <begin position="1"/>
        <end position="18"/>
    </location>
</feature>
<keyword evidence="3" id="KW-1185">Reference proteome</keyword>
<evidence type="ECO:0000313" key="3">
    <source>
        <dbReference type="Proteomes" id="UP000031668"/>
    </source>
</evidence>
<accession>A0A0C2MX91</accession>
<sequence length="191" mass="22441">MDFSTIFVILCLAISTQCALFDVLRKSMMINRFGFSMSFKFNHFNVQFKLNGYRVSSFRNETIFGERDVKRHYILAKQGKARLVLKQGSHEMWIEALLSDDVKKIYFDKITVILNPKADKRIIYPHLAITATYKYKIPISKQRQFINFKPYQYELTLKSQPDTDQCIVHLYRWTFSINHSPGKKGGFSMSL</sequence>
<dbReference type="EMBL" id="JWZT01003593">
    <property type="protein sequence ID" value="KII66232.1"/>
    <property type="molecule type" value="Genomic_DNA"/>
</dbReference>
<feature type="chain" id="PRO_5002169047" evidence="1">
    <location>
        <begin position="19"/>
        <end position="191"/>
    </location>
</feature>
<keyword evidence="1" id="KW-0732">Signal</keyword>
<proteinExistence type="predicted"/>
<evidence type="ECO:0000256" key="1">
    <source>
        <dbReference type="SAM" id="SignalP"/>
    </source>
</evidence>
<gene>
    <name evidence="2" type="ORF">RF11_14754</name>
</gene>